<feature type="binding site" evidence="23">
    <location>
        <position position="1128"/>
    </location>
    <ligand>
        <name>S-adenosyl-L-methionine</name>
        <dbReference type="ChEBI" id="CHEBI:59789"/>
    </ligand>
</feature>
<evidence type="ECO:0000256" key="14">
    <source>
        <dbReference type="ARBA" id="ARBA00022737"/>
    </source>
</evidence>
<evidence type="ECO:0000313" key="31">
    <source>
        <dbReference type="Proteomes" id="UP000000379"/>
    </source>
</evidence>
<feature type="binding site" evidence="22 24">
    <location>
        <position position="311"/>
    </location>
    <ligand>
        <name>Zn(2+)</name>
        <dbReference type="ChEBI" id="CHEBI:29105"/>
    </ligand>
</feature>
<dbReference type="SUPFAM" id="SSF52242">
    <property type="entry name" value="Cobalamin (vitamin B12)-binding domain"/>
    <property type="match status" value="1"/>
</dbReference>
<evidence type="ECO:0000313" key="30">
    <source>
        <dbReference type="EMBL" id="ADI15625.1"/>
    </source>
</evidence>
<dbReference type="InterPro" id="IPR036589">
    <property type="entry name" value="HCY_dom_sf"/>
</dbReference>
<evidence type="ECO:0000259" key="26">
    <source>
        <dbReference type="PROSITE" id="PS50972"/>
    </source>
</evidence>
<dbReference type="Pfam" id="PF02310">
    <property type="entry name" value="B12-binding"/>
    <property type="match status" value="1"/>
</dbReference>
<evidence type="ECO:0000259" key="27">
    <source>
        <dbReference type="PROSITE" id="PS50974"/>
    </source>
</evidence>
<dbReference type="PIRSF" id="PIRSF000381">
    <property type="entry name" value="MetH"/>
    <property type="match status" value="1"/>
</dbReference>
<feature type="domain" description="B12-binding N-terminal" evidence="29">
    <location>
        <begin position="647"/>
        <end position="741"/>
    </location>
</feature>
<protein>
    <recommendedName>
        <fullName evidence="7 20">Methionine synthase</fullName>
        <ecNumber evidence="6 20">2.1.1.13</ecNumber>
    </recommendedName>
    <alternativeName>
        <fullName evidence="19 21">5-methyltetrahydrofolate--homocysteine methyltransferase</fullName>
    </alternativeName>
</protein>
<dbReference type="Gene3D" id="3.20.20.20">
    <property type="entry name" value="Dihydropteroate synthase-like"/>
    <property type="match status" value="1"/>
</dbReference>
<dbReference type="InterPro" id="IPR000489">
    <property type="entry name" value="Pterin-binding_dom"/>
</dbReference>
<dbReference type="PROSITE" id="PS50970">
    <property type="entry name" value="HCY"/>
    <property type="match status" value="1"/>
</dbReference>
<dbReference type="AlphaFoldDB" id="D7CTS8"/>
<keyword evidence="9 21" id="KW-0028">Amino-acid biosynthesis</keyword>
<keyword evidence="16 21" id="KW-0486">Methionine biosynthesis</keyword>
<keyword evidence="10 21" id="KW-0846">Cobalamin</keyword>
<comment type="cofactor">
    <cofactor evidence="3 21 22">
        <name>methylcob(III)alamin</name>
        <dbReference type="ChEBI" id="CHEBI:28115"/>
    </cofactor>
</comment>
<dbReference type="Pfam" id="PF02607">
    <property type="entry name" value="B12-binding_2"/>
    <property type="match status" value="1"/>
</dbReference>
<dbReference type="eggNOG" id="COG1410">
    <property type="taxonomic scope" value="Bacteria"/>
</dbReference>
<comment type="pathway">
    <text evidence="4 21">Amino-acid biosynthesis; L-methionine biosynthesis via de novo pathway; L-methionine from L-homocysteine (MetH route): step 1/1.</text>
</comment>
<dbReference type="InterPro" id="IPR006158">
    <property type="entry name" value="Cobalamin-bd"/>
</dbReference>
<feature type="binding site" evidence="23">
    <location>
        <position position="806"/>
    </location>
    <ligand>
        <name>methylcob(III)alamin</name>
        <dbReference type="ChEBI" id="CHEBI:28115"/>
    </ligand>
</feature>
<dbReference type="InterPro" id="IPR011822">
    <property type="entry name" value="MetH"/>
</dbReference>
<dbReference type="Gene3D" id="3.20.20.330">
    <property type="entry name" value="Homocysteine-binding-like domain"/>
    <property type="match status" value="1"/>
</dbReference>
<keyword evidence="12 21" id="KW-0949">S-adenosyl-L-methionine</keyword>
<feature type="binding site" evidence="23">
    <location>
        <position position="858"/>
    </location>
    <ligand>
        <name>methylcob(III)alamin</name>
        <dbReference type="ChEBI" id="CHEBI:28115"/>
    </ligand>
</feature>
<evidence type="ECO:0000256" key="4">
    <source>
        <dbReference type="ARBA" id="ARBA00005178"/>
    </source>
</evidence>
<dbReference type="Gene3D" id="1.10.1240.10">
    <property type="entry name" value="Methionine synthase domain"/>
    <property type="match status" value="1"/>
</dbReference>
<dbReference type="Gene3D" id="3.40.50.280">
    <property type="entry name" value="Cobalamin-binding domain"/>
    <property type="match status" value="1"/>
</dbReference>
<name>D7CTS8_TRURR</name>
<dbReference type="Proteomes" id="UP000000379">
    <property type="component" value="Chromosome"/>
</dbReference>
<evidence type="ECO:0000256" key="21">
    <source>
        <dbReference type="PIRNR" id="PIRNR000381"/>
    </source>
</evidence>
<dbReference type="NCBIfam" id="TIGR02082">
    <property type="entry name" value="metH"/>
    <property type="match status" value="1"/>
</dbReference>
<feature type="binding site" evidence="22 24">
    <location>
        <position position="247"/>
    </location>
    <ligand>
        <name>Zn(2+)</name>
        <dbReference type="ChEBI" id="CHEBI:29105"/>
    </ligand>
</feature>
<evidence type="ECO:0000256" key="20">
    <source>
        <dbReference type="NCBIfam" id="TIGR02082"/>
    </source>
</evidence>
<dbReference type="InterPro" id="IPR050554">
    <property type="entry name" value="Met_Synthase/Corrinoid"/>
</dbReference>
<evidence type="ECO:0000256" key="5">
    <source>
        <dbReference type="ARBA" id="ARBA00010398"/>
    </source>
</evidence>
<feature type="binding site" description="axial binding residue" evidence="22">
    <location>
        <position position="757"/>
    </location>
    <ligand>
        <name>methylcob(III)alamin</name>
        <dbReference type="ChEBI" id="CHEBI:28115"/>
    </ligand>
    <ligandPart>
        <name>Co</name>
        <dbReference type="ChEBI" id="CHEBI:27638"/>
    </ligandPart>
</feature>
<organism evidence="30 31">
    <name type="scientific">Truepera radiovictrix (strain DSM 17093 / CIP 108686 / LMG 22925 / RQ-24)</name>
    <dbReference type="NCBI Taxonomy" id="649638"/>
    <lineage>
        <taxon>Bacteria</taxon>
        <taxon>Thermotogati</taxon>
        <taxon>Deinococcota</taxon>
        <taxon>Deinococci</taxon>
        <taxon>Trueperales</taxon>
        <taxon>Trueperaceae</taxon>
        <taxon>Truepera</taxon>
    </lineage>
</organism>
<sequence>MKRKASAAALQEALKRRVLVLDGAMGTMIQRHNLTEADFRGARFRNHDRPLRGANDLLTLTQPELIEGIHRAYLEAGADIIETNTFSATRVGMSEYGVDEVLYELNVQAARLARRAADALSTPDKPRFVAGALGPTNRTASMSPDVNNPGFRAVDFDTLVASYYEQVRGLLEGGADIILIETVFDTLNCKAALFAAESVFEDVGVQLPLMVSGTITDASGRTLSGQTLEAFLISVSHAPLLSVGLNCALGPKELGPYVAELSRLTGLYTSVYPNAGLPNAFGGYDETPASMQRTMAAWLNEGWVNLIGGCCGTTPEHIAAFAEAAAGVPPRVPPELPPLSAFAGLEPLVLRSDSNFVNVGERTNVTGSKKFLRLIREERFDEALSVAREQVEGGAQIIDVNMDEAMLDAERAMVRFLNLVAAEPDIARVPVMLDASKFEVLESGLKRLQGKGIVNSLSLKEGEAVFREQAARVRRYGAAVVVMAFDERGQADTFERRIEICARAYRILVHEVGFPPQDIIFDPNIFPVATGIEGHNRYALDFFRATRWIKEHLPGALVSGGVSNVSFSFRGNTRVREAMHAAFLYHARQAGMDMGIVNPAMLEVYEQIPKDLLEHVEDVLLDRRPDATERLLAFAASVKGGDQKGAKDEAWRAQGVEKRLEHALVKGVTDFIEADTEEARQRLGSPLAVIEGPLMAGMNVVGDLFGSGKMFLPQVVKSARVMKRAVAYLTPYLEAEKAGERTSAGKVLLATVKGDVHDIGKNIVGVVLACNGFEVLDLGVMVPTEKILETAERENVDVIGLSGLITPSLDEMVEVARALERRGSRTPLLIGGATTSRVHTAVKIAPQYSGLTVHVLDASRSVGVAARAASATERPKLHAEVRAQYAELRRQHERRQLGRQLIPLAQARANAPRLTYAPTPPSFLGVRAFDDYPLSELVAYIDWTPFFLAWELSGRYPHILDDPVVGEAARRLFEDAQTTLGELVAGEKLRARGVVGFFPAARVGDDIELYMDERRTEVRAVLHTLRQQGGKREGQPNLALADFVAPKGERDYVGGFAVAIHGAEALAAAYERQHDDYSAILVKALADRLAEAFAERLHERVRRELWGYAPDEALTNDDLIRERYRGIRPAPGYPAQPDHTEKATLFGLLDAETLAGVRLTESFAMHPGAAVSGLYFAHPEARYFGVGKLGRDQVADYAARKGAALREVERWLAPNLAYDPSAPQEAEPEVLAPTP</sequence>
<dbReference type="Pfam" id="PF02574">
    <property type="entry name" value="S-methyl_trans"/>
    <property type="match status" value="1"/>
</dbReference>
<evidence type="ECO:0000256" key="22">
    <source>
        <dbReference type="PIRSR" id="PIRSR000381-1"/>
    </source>
</evidence>
<dbReference type="CDD" id="cd02069">
    <property type="entry name" value="methionine_synthase_B12_BD"/>
    <property type="match status" value="1"/>
</dbReference>
<dbReference type="SUPFAM" id="SSF56507">
    <property type="entry name" value="Methionine synthase activation domain-like"/>
    <property type="match status" value="1"/>
</dbReference>
<reference evidence="30 31" key="2">
    <citation type="journal article" date="2011" name="Stand. Genomic Sci.">
        <title>Complete genome sequence of Truepera radiovictrix type strain (RQ-24).</title>
        <authorList>
            <person name="Ivanova N."/>
            <person name="Rohde C."/>
            <person name="Munk C."/>
            <person name="Nolan M."/>
            <person name="Lucas S."/>
            <person name="Del Rio T.G."/>
            <person name="Tice H."/>
            <person name="Deshpande S."/>
            <person name="Cheng J.F."/>
            <person name="Tapia R."/>
            <person name="Han C."/>
            <person name="Goodwin L."/>
            <person name="Pitluck S."/>
            <person name="Liolios K."/>
            <person name="Mavromatis K."/>
            <person name="Mikhailova N."/>
            <person name="Pati A."/>
            <person name="Chen A."/>
            <person name="Palaniappan K."/>
            <person name="Land M."/>
            <person name="Hauser L."/>
            <person name="Chang Y.J."/>
            <person name="Jeffries C.D."/>
            <person name="Brambilla E."/>
            <person name="Rohde M."/>
            <person name="Goker M."/>
            <person name="Tindall B.J."/>
            <person name="Woyke T."/>
            <person name="Bristow J."/>
            <person name="Eisen J.A."/>
            <person name="Markowitz V."/>
            <person name="Hugenholtz P."/>
            <person name="Kyrpides N.C."/>
            <person name="Klenk H.P."/>
            <person name="Lapidus A."/>
        </authorList>
    </citation>
    <scope>NUCLEOTIDE SEQUENCE [LARGE SCALE GENOMIC DNA]</scope>
    <source>
        <strain evidence="31">DSM 17093 / CIP 108686 / LMG 22925 / RQ-24</strain>
    </source>
</reference>
<dbReference type="GO" id="GO:0008705">
    <property type="term" value="F:methionine synthase activity"/>
    <property type="evidence" value="ECO:0007669"/>
    <property type="project" value="UniProtKB-UniRule"/>
</dbReference>
<evidence type="ECO:0000256" key="10">
    <source>
        <dbReference type="ARBA" id="ARBA00022628"/>
    </source>
</evidence>
<evidence type="ECO:0000256" key="6">
    <source>
        <dbReference type="ARBA" id="ARBA00012032"/>
    </source>
</evidence>
<evidence type="ECO:0000256" key="15">
    <source>
        <dbReference type="ARBA" id="ARBA00022833"/>
    </source>
</evidence>
<evidence type="ECO:0000256" key="19">
    <source>
        <dbReference type="ARBA" id="ARBA00031040"/>
    </source>
</evidence>
<dbReference type="PROSITE" id="PS50974">
    <property type="entry name" value="ADOMET_ACTIVATION"/>
    <property type="match status" value="1"/>
</dbReference>
<evidence type="ECO:0000256" key="17">
    <source>
        <dbReference type="ARBA" id="ARBA00023285"/>
    </source>
</evidence>
<keyword evidence="11 21" id="KW-0808">Transferase</keyword>
<dbReference type="PROSITE" id="PS50972">
    <property type="entry name" value="PTERIN_BINDING"/>
    <property type="match status" value="1"/>
</dbReference>
<comment type="cofactor">
    <cofactor evidence="2 21 24">
        <name>Zn(2+)</name>
        <dbReference type="ChEBI" id="CHEBI:29105"/>
    </cofactor>
</comment>
<evidence type="ECO:0000256" key="3">
    <source>
        <dbReference type="ARBA" id="ARBA00001956"/>
    </source>
</evidence>
<evidence type="ECO:0000256" key="2">
    <source>
        <dbReference type="ARBA" id="ARBA00001947"/>
    </source>
</evidence>
<dbReference type="FunFam" id="3.20.20.20:FF:000002">
    <property type="entry name" value="Methionine synthase"/>
    <property type="match status" value="1"/>
</dbReference>
<evidence type="ECO:0000259" key="29">
    <source>
        <dbReference type="PROSITE" id="PS51337"/>
    </source>
</evidence>
<dbReference type="PROSITE" id="PS51332">
    <property type="entry name" value="B12_BINDING"/>
    <property type="match status" value="1"/>
</dbReference>
<dbReference type="PROSITE" id="PS51337">
    <property type="entry name" value="B12_BINDING_NTER"/>
    <property type="match status" value="1"/>
</dbReference>
<dbReference type="GO" id="GO:0031419">
    <property type="term" value="F:cobalamin binding"/>
    <property type="evidence" value="ECO:0007669"/>
    <property type="project" value="UniProtKB-UniRule"/>
</dbReference>
<feature type="binding site" evidence="23">
    <location>
        <position position="802"/>
    </location>
    <ligand>
        <name>methylcob(III)alamin</name>
        <dbReference type="ChEBI" id="CHEBI:28115"/>
    </ligand>
</feature>
<dbReference type="InterPro" id="IPR037010">
    <property type="entry name" value="VitB12-dep_Met_synth_activ_sf"/>
</dbReference>
<dbReference type="Pfam" id="PF02965">
    <property type="entry name" value="Met_synt_B12"/>
    <property type="match status" value="1"/>
</dbReference>
<dbReference type="SUPFAM" id="SSF47644">
    <property type="entry name" value="Methionine synthase domain"/>
    <property type="match status" value="1"/>
</dbReference>
<dbReference type="HOGENOM" id="CLU_004914_2_0_0"/>
<feature type="binding site" evidence="23">
    <location>
        <position position="942"/>
    </location>
    <ligand>
        <name>S-adenosyl-L-methionine</name>
        <dbReference type="ChEBI" id="CHEBI:59789"/>
    </ligand>
</feature>
<evidence type="ECO:0000256" key="9">
    <source>
        <dbReference type="ARBA" id="ARBA00022605"/>
    </source>
</evidence>
<dbReference type="EMBL" id="CP002049">
    <property type="protein sequence ID" value="ADI15625.1"/>
    <property type="molecule type" value="Genomic_DNA"/>
</dbReference>
<keyword evidence="17 21" id="KW-0170">Cobalt</keyword>
<feature type="binding site" evidence="23">
    <location>
        <begin position="754"/>
        <end position="758"/>
    </location>
    <ligand>
        <name>methylcob(III)alamin</name>
        <dbReference type="ChEBI" id="CHEBI:28115"/>
    </ligand>
</feature>
<evidence type="ECO:0000256" key="11">
    <source>
        <dbReference type="ARBA" id="ARBA00022679"/>
    </source>
</evidence>
<dbReference type="SMART" id="SM01018">
    <property type="entry name" value="B12-binding_2"/>
    <property type="match status" value="1"/>
</dbReference>
<feature type="binding site" evidence="23">
    <location>
        <begin position="1183"/>
        <end position="1184"/>
    </location>
    <ligand>
        <name>S-adenosyl-L-methionine</name>
        <dbReference type="ChEBI" id="CHEBI:59789"/>
    </ligand>
</feature>
<gene>
    <name evidence="30" type="ordered locus">Trad_2519</name>
</gene>
<dbReference type="GO" id="GO:0032259">
    <property type="term" value="P:methylation"/>
    <property type="evidence" value="ECO:0007669"/>
    <property type="project" value="UniProtKB-KW"/>
</dbReference>
<keyword evidence="31" id="KW-1185">Reference proteome</keyword>
<evidence type="ECO:0000256" key="1">
    <source>
        <dbReference type="ARBA" id="ARBA00001700"/>
    </source>
</evidence>
<evidence type="ECO:0000256" key="8">
    <source>
        <dbReference type="ARBA" id="ARBA00022603"/>
    </source>
</evidence>
<feature type="domain" description="B12-binding" evidence="28">
    <location>
        <begin position="744"/>
        <end position="879"/>
    </location>
</feature>
<evidence type="ECO:0000259" key="25">
    <source>
        <dbReference type="PROSITE" id="PS50970"/>
    </source>
</evidence>
<accession>D7CTS8</accession>
<comment type="similarity">
    <text evidence="5">Belongs to the vitamin-B12 dependent methionine synthase family.</text>
</comment>
<dbReference type="GO" id="GO:0050667">
    <property type="term" value="P:homocysteine metabolic process"/>
    <property type="evidence" value="ECO:0007669"/>
    <property type="project" value="TreeGrafter"/>
</dbReference>
<dbReference type="InterPro" id="IPR033706">
    <property type="entry name" value="Met_synthase_B12-bd"/>
</dbReference>
<dbReference type="EC" id="2.1.1.13" evidence="6 20"/>
<dbReference type="UniPathway" id="UPA00051">
    <property type="reaction ID" value="UER00081"/>
</dbReference>
<keyword evidence="13 21" id="KW-0479">Metal-binding</keyword>
<comment type="domain">
    <text evidence="21">Modular enzyme with four functionally distinct domains. The isolated Hcy-binding domain catalyzes methyl transfer from free methylcobalamin to homocysteine. The Hcy-binding domain in association with the pterin-binding domain catalyzes the methylation of cob(I)alamin by methyltetrahydrofolate and the methylation of homocysteine. The B12-binding domain binds the cofactor. The AdoMet activation domain binds S-adenosyl-L-methionine. Under aerobic conditions cob(I)alamin can be converted to inactive cob(II)alamin. Reductive methylation by S-adenosyl-L-methionine and flavodoxin regenerates methylcobalamin.</text>
</comment>
<dbReference type="InterPro" id="IPR036724">
    <property type="entry name" value="Cobalamin-bd_sf"/>
</dbReference>
<dbReference type="eggNOG" id="COG0646">
    <property type="taxonomic scope" value="Bacteria"/>
</dbReference>
<dbReference type="KEGG" id="tra:Trad_2519"/>
<feature type="domain" description="AdoMet activation" evidence="27">
    <location>
        <begin position="892"/>
        <end position="1221"/>
    </location>
</feature>
<dbReference type="FunFam" id="1.10.1240.10:FF:000001">
    <property type="entry name" value="Methionine synthase"/>
    <property type="match status" value="1"/>
</dbReference>
<dbReference type="Gene3D" id="1.10.288.10">
    <property type="entry name" value="Cobalamin-dependent Methionine Synthase, domain 2"/>
    <property type="match status" value="1"/>
</dbReference>
<feature type="domain" description="Hcy-binding" evidence="25">
    <location>
        <begin position="7"/>
        <end position="325"/>
    </location>
</feature>
<keyword evidence="15 21" id="KW-0862">Zinc</keyword>
<dbReference type="InterPro" id="IPR011005">
    <property type="entry name" value="Dihydropteroate_synth-like_sf"/>
</dbReference>
<evidence type="ECO:0000256" key="16">
    <source>
        <dbReference type="ARBA" id="ARBA00023167"/>
    </source>
</evidence>
<evidence type="ECO:0000256" key="12">
    <source>
        <dbReference type="ARBA" id="ARBA00022691"/>
    </source>
</evidence>
<reference evidence="31" key="1">
    <citation type="submission" date="2010-05" db="EMBL/GenBank/DDBJ databases">
        <title>The complete genome of Truepera radiovictris DSM 17093.</title>
        <authorList>
            <consortium name="US DOE Joint Genome Institute (JGI-PGF)"/>
            <person name="Lucas S."/>
            <person name="Copeland A."/>
            <person name="Lapidus A."/>
            <person name="Glavina del Rio T."/>
            <person name="Dalin E."/>
            <person name="Tice H."/>
            <person name="Bruce D."/>
            <person name="Goodwin L."/>
            <person name="Pitluck S."/>
            <person name="Kyrpides N."/>
            <person name="Mavromatis K."/>
            <person name="Ovchinnikova G."/>
            <person name="Munk A.C."/>
            <person name="Detter J.C."/>
            <person name="Han C."/>
            <person name="Tapia R."/>
            <person name="Land M."/>
            <person name="Hauser L."/>
            <person name="Markowitz V."/>
            <person name="Cheng J.-F."/>
            <person name="Hugenholtz P."/>
            <person name="Woyke T."/>
            <person name="Wu D."/>
            <person name="Tindall B."/>
            <person name="Pomrenke H.G."/>
            <person name="Brambilla E."/>
            <person name="Klenk H.-P."/>
            <person name="Eisen J.A."/>
        </authorList>
    </citation>
    <scope>NUCLEOTIDE SEQUENCE [LARGE SCALE GENOMIC DNA]</scope>
    <source>
        <strain evidence="31">DSM 17093 / CIP 108686 / LMG 22925 / RQ-24</strain>
    </source>
</reference>
<feature type="binding site" evidence="22 24">
    <location>
        <position position="310"/>
    </location>
    <ligand>
        <name>Zn(2+)</name>
        <dbReference type="ChEBI" id="CHEBI:29105"/>
    </ligand>
</feature>
<dbReference type="NCBIfam" id="NF007024">
    <property type="entry name" value="PRK09490.1"/>
    <property type="match status" value="1"/>
</dbReference>
<comment type="function">
    <text evidence="18 21">Catalyzes the transfer of a methyl group from methyl-cobalamin to homocysteine, yielding enzyme-bound cob(I)alamin and methionine. Subsequently, remethylates the cofactor using methyltetrahydrofolate.</text>
</comment>
<proteinExistence type="inferred from homology"/>
<feature type="domain" description="Pterin-binding" evidence="26">
    <location>
        <begin position="356"/>
        <end position="621"/>
    </location>
</feature>
<dbReference type="OrthoDB" id="9803687at2"/>
<keyword evidence="14" id="KW-0677">Repeat</keyword>
<dbReference type="SUPFAM" id="SSF51717">
    <property type="entry name" value="Dihydropteroate synthetase-like"/>
    <property type="match status" value="1"/>
</dbReference>
<dbReference type="Pfam" id="PF00809">
    <property type="entry name" value="Pterin_bind"/>
    <property type="match status" value="1"/>
</dbReference>
<dbReference type="SUPFAM" id="SSF82282">
    <property type="entry name" value="Homocysteine S-methyltransferase"/>
    <property type="match status" value="1"/>
</dbReference>
<dbReference type="STRING" id="649638.Trad_2519"/>
<dbReference type="RefSeq" id="WP_013178986.1">
    <property type="nucleotide sequence ID" value="NC_014221.1"/>
</dbReference>
<dbReference type="PANTHER" id="PTHR45833:SF1">
    <property type="entry name" value="METHIONINE SYNTHASE"/>
    <property type="match status" value="1"/>
</dbReference>
<evidence type="ECO:0000256" key="24">
    <source>
        <dbReference type="PROSITE-ProRule" id="PRU00333"/>
    </source>
</evidence>
<evidence type="ECO:0000256" key="13">
    <source>
        <dbReference type="ARBA" id="ARBA00022723"/>
    </source>
</evidence>
<dbReference type="GO" id="GO:0008270">
    <property type="term" value="F:zinc ion binding"/>
    <property type="evidence" value="ECO:0007669"/>
    <property type="project" value="UniProtKB-UniRule"/>
</dbReference>
<dbReference type="InterPro" id="IPR036594">
    <property type="entry name" value="Meth_synthase_dom"/>
</dbReference>
<dbReference type="Gene3D" id="3.10.196.10">
    <property type="entry name" value="Vitamin B12-dependent methionine synthase, activation domain"/>
    <property type="match status" value="1"/>
</dbReference>
<evidence type="ECO:0000256" key="18">
    <source>
        <dbReference type="ARBA" id="ARBA00025552"/>
    </source>
</evidence>
<feature type="binding site" evidence="23">
    <location>
        <position position="691"/>
    </location>
    <ligand>
        <name>methylcob(III)alamin</name>
        <dbReference type="ChEBI" id="CHEBI:28115"/>
    </ligand>
</feature>
<evidence type="ECO:0000256" key="7">
    <source>
        <dbReference type="ARBA" id="ARBA00013998"/>
    </source>
</evidence>
<comment type="catalytic activity">
    <reaction evidence="1 21">
        <text>(6S)-5-methyl-5,6,7,8-tetrahydrofolate + L-homocysteine = (6S)-5,6,7,8-tetrahydrofolate + L-methionine</text>
        <dbReference type="Rhea" id="RHEA:11172"/>
        <dbReference type="ChEBI" id="CHEBI:18608"/>
        <dbReference type="ChEBI" id="CHEBI:57453"/>
        <dbReference type="ChEBI" id="CHEBI:57844"/>
        <dbReference type="ChEBI" id="CHEBI:58199"/>
        <dbReference type="EC" id="2.1.1.13"/>
    </reaction>
</comment>
<dbReference type="GO" id="GO:0005829">
    <property type="term" value="C:cytosol"/>
    <property type="evidence" value="ECO:0007669"/>
    <property type="project" value="TreeGrafter"/>
</dbReference>
<evidence type="ECO:0000259" key="28">
    <source>
        <dbReference type="PROSITE" id="PS51332"/>
    </source>
</evidence>
<dbReference type="PANTHER" id="PTHR45833">
    <property type="entry name" value="METHIONINE SYNTHASE"/>
    <property type="match status" value="1"/>
</dbReference>
<evidence type="ECO:0000256" key="23">
    <source>
        <dbReference type="PIRSR" id="PIRSR000381-2"/>
    </source>
</evidence>
<dbReference type="InterPro" id="IPR003726">
    <property type="entry name" value="HCY_dom"/>
</dbReference>
<dbReference type="InterPro" id="IPR004223">
    <property type="entry name" value="VitB12-dep_Met_synth_activ_dom"/>
</dbReference>
<dbReference type="FunFam" id="3.20.20.330:FF:000001">
    <property type="entry name" value="Methionine synthase"/>
    <property type="match status" value="1"/>
</dbReference>
<dbReference type="GO" id="GO:0046653">
    <property type="term" value="P:tetrahydrofolate metabolic process"/>
    <property type="evidence" value="ECO:0007669"/>
    <property type="project" value="TreeGrafter"/>
</dbReference>
<dbReference type="CDD" id="cd00740">
    <property type="entry name" value="MeTr"/>
    <property type="match status" value="1"/>
</dbReference>
<dbReference type="InterPro" id="IPR003759">
    <property type="entry name" value="Cbl-bd_cap"/>
</dbReference>
<keyword evidence="8 21" id="KW-0489">Methyltransferase</keyword>